<reference evidence="2" key="1">
    <citation type="journal article" date="2019" name="Int. J. Syst. Evol. Microbiol.">
        <title>The Global Catalogue of Microorganisms (GCM) 10K type strain sequencing project: providing services to taxonomists for standard genome sequencing and annotation.</title>
        <authorList>
            <consortium name="The Broad Institute Genomics Platform"/>
            <consortium name="The Broad Institute Genome Sequencing Center for Infectious Disease"/>
            <person name="Wu L."/>
            <person name="Ma J."/>
        </authorList>
    </citation>
    <scope>NUCLEOTIDE SEQUENCE [LARGE SCALE GENOMIC DNA]</scope>
    <source>
        <strain evidence="2">NBRC 12467</strain>
    </source>
</reference>
<protein>
    <submittedName>
        <fullName evidence="1">Uncharacterized protein</fullName>
    </submittedName>
</protein>
<name>A0AA37SCI1_9PROT</name>
<gene>
    <name evidence="1" type="ORF">GCM10007872_00850</name>
</gene>
<evidence type="ECO:0000313" key="2">
    <source>
        <dbReference type="Proteomes" id="UP001156708"/>
    </source>
</evidence>
<keyword evidence="2" id="KW-1185">Reference proteome</keyword>
<proteinExistence type="predicted"/>
<evidence type="ECO:0000313" key="1">
    <source>
        <dbReference type="EMBL" id="GLQ83177.1"/>
    </source>
</evidence>
<dbReference type="Proteomes" id="UP001156708">
    <property type="component" value="Unassembled WGS sequence"/>
</dbReference>
<accession>A0AA37SCI1</accession>
<dbReference type="EMBL" id="BSNZ01000002">
    <property type="protein sequence ID" value="GLQ83177.1"/>
    <property type="molecule type" value="Genomic_DNA"/>
</dbReference>
<sequence length="66" mass="7416">MRTSHIEGWIAYEVIGDEFKIGERNVASADHVEKGRQSRVSAAVELPKENTVTRQADLHQAVRKIS</sequence>
<comment type="caution">
    <text evidence="1">The sequence shown here is derived from an EMBL/GenBank/DDBJ whole genome shotgun (WGS) entry which is preliminary data.</text>
</comment>
<organism evidence="1 2">
    <name type="scientific">Gluconobacter sphaericus NBRC 12467</name>
    <dbReference type="NCBI Taxonomy" id="1307951"/>
    <lineage>
        <taxon>Bacteria</taxon>
        <taxon>Pseudomonadati</taxon>
        <taxon>Pseudomonadota</taxon>
        <taxon>Alphaproteobacteria</taxon>
        <taxon>Acetobacterales</taxon>
        <taxon>Acetobacteraceae</taxon>
        <taxon>Gluconobacter</taxon>
    </lineage>
</organism>
<dbReference type="AlphaFoldDB" id="A0AA37SCI1"/>